<dbReference type="EMBL" id="JH711579">
    <property type="protein sequence ID" value="EIW80766.1"/>
    <property type="molecule type" value="Genomic_DNA"/>
</dbReference>
<proteinExistence type="predicted"/>
<dbReference type="Pfam" id="PF01753">
    <property type="entry name" value="zf-MYND"/>
    <property type="match status" value="1"/>
</dbReference>
<dbReference type="OMA" id="QVSPCTM"/>
<evidence type="ECO:0000259" key="5">
    <source>
        <dbReference type="PROSITE" id="PS50865"/>
    </source>
</evidence>
<dbReference type="GO" id="GO:0008270">
    <property type="term" value="F:zinc ion binding"/>
    <property type="evidence" value="ECO:0007669"/>
    <property type="project" value="UniProtKB-KW"/>
</dbReference>
<dbReference type="InterPro" id="IPR027974">
    <property type="entry name" value="DUF4470"/>
</dbReference>
<evidence type="ECO:0000256" key="4">
    <source>
        <dbReference type="PROSITE-ProRule" id="PRU00134"/>
    </source>
</evidence>
<keyword evidence="1" id="KW-0479">Metal-binding</keyword>
<dbReference type="PROSITE" id="PS01360">
    <property type="entry name" value="ZF_MYND_1"/>
    <property type="match status" value="1"/>
</dbReference>
<dbReference type="Gene3D" id="6.10.140.2220">
    <property type="match status" value="1"/>
</dbReference>
<name>A0A5M3MP18_CONPW</name>
<dbReference type="InterPro" id="IPR002893">
    <property type="entry name" value="Znf_MYND"/>
</dbReference>
<evidence type="ECO:0000313" key="7">
    <source>
        <dbReference type="Proteomes" id="UP000053558"/>
    </source>
</evidence>
<dbReference type="SUPFAM" id="SSF144232">
    <property type="entry name" value="HIT/MYND zinc finger-like"/>
    <property type="match status" value="1"/>
</dbReference>
<sequence length="1238" mass="136432">MSHTVLWPGKTFFYPIGNTSPVSFTQDLPTGTSADILLLGCGDPRSILYTVYMNTNGSKLGRTLDFTCVDLEGAILGDTQCDSTYLARRRVKEKLPLIWNIFFDFFIDQPSLSLLLAQCTKLVAASASLDEWKSTSYSRSISFCDANTISVVRGYWQLYLKSATLTKVEHRRFKASTAESIRKFQQEWGHAAKSLNYPATRSAGPLATHAMNFVTRGCRRFWETGVTAYDAETVAKAQLVNPTFLYSVCGDKFNVHRLSYPLTCFHLAEPFATLDLQSTKGWSREREEKYEDDLLLKIIIPTAKKQFLSWCTSLSSVLQNGNSTPASGAPPASPFVVRVFCGDALAFCKALRHFRDTKSPNTPIVSALWKTTCVTFDSQPSDAIPPLPTAFDVVDTSNLSDHLGLLNILTHAGSLLRRLSSFGALYTETLLPEGKEAHNGLLERACCDLSTLSLLIGLVPTTLVSGFTTQSNVHEVLMYQIIRHSARTAPEDTDVREVLEQYHERLVWRRPMPGDVNAHVIPGRPTFAHSELAGALFGVYLKMFADEDMNNKFKNFFSSPKEAVLTEMKHHIHYVRRSFAEFLDAVHGQVLGNWTRVISELLDLISNDRKLLSGSNFFQDLCGHLHLLRLHTADLVQPSKIAYHRQRAAAMGGNAYRGWCQVPEIVWVVLTVPRSLLRTVEGILDEQGTPILQCEVFGVQASNNYPSIGLAYGKAVVGQVGSNADKNDKRVSIVVDEKGRHGTSDLVAAFQAPALALLVEPQMSVALAVRSTPHSASPKLISKIGMRLHIFASRVDDERHVHILPSSPFFTSTASGVQAVAGPIADEGTEPSLQKAGTTNVDVSIDNKCDTVSSMTVRVDVVEDGAKSSLLRGASVTMETTTVHTVRVSWKGHVQMHVFPLPVDFDRARLRIARKSSYTEVSTFVIIAPISTTVIMRNVRFPVFLTGKGPALWNMHRVVLDKLPLLKLSGAVSSRITDWLNPHVVLYLRLYQESQQPENDARRAMVALKQSLHDILLGAAGTDGKLAPCVIGLDHPSVGCYTLIFVASLRLDLSSHTIVADSWVVPLNERLVSQLASALGAIVPDVGHFTTEQGAMELWKHLLPAVTERCRTWEHKPDCEYQRNATIPLTLVVDEIPICSCGRGIGATEVPAFRKGPWRAFAPYATRAALSPLFAVSYLESVGGLVMDMKLGESTEGCSACGGPGKPTLLICGRCKTARYCSTECQHKDWKNHKSMCK</sequence>
<dbReference type="GO" id="GO:0000981">
    <property type="term" value="F:DNA-binding transcription factor activity, RNA polymerase II-specific"/>
    <property type="evidence" value="ECO:0007669"/>
    <property type="project" value="TreeGrafter"/>
</dbReference>
<dbReference type="PROSITE" id="PS50865">
    <property type="entry name" value="ZF_MYND_2"/>
    <property type="match status" value="1"/>
</dbReference>
<keyword evidence="2 4" id="KW-0863">Zinc-finger</keyword>
<comment type="caution">
    <text evidence="6">The sequence shown here is derived from an EMBL/GenBank/DDBJ whole genome shotgun (WGS) entry which is preliminary data.</text>
</comment>
<keyword evidence="3" id="KW-0862">Zinc</keyword>
<dbReference type="GO" id="GO:0005634">
    <property type="term" value="C:nucleus"/>
    <property type="evidence" value="ECO:0007669"/>
    <property type="project" value="TreeGrafter"/>
</dbReference>
<dbReference type="OrthoDB" id="432970at2759"/>
<dbReference type="KEGG" id="cput:CONPUDRAFT_125629"/>
<dbReference type="Proteomes" id="UP000053558">
    <property type="component" value="Unassembled WGS sequence"/>
</dbReference>
<dbReference type="InterPro" id="IPR024119">
    <property type="entry name" value="TF_DEAF-1"/>
</dbReference>
<gene>
    <name evidence="6" type="ORF">CONPUDRAFT_125629</name>
</gene>
<protein>
    <recommendedName>
        <fullName evidence="5">MYND-type domain-containing protein</fullName>
    </recommendedName>
</protein>
<accession>A0A5M3MP18</accession>
<evidence type="ECO:0000256" key="1">
    <source>
        <dbReference type="ARBA" id="ARBA00022723"/>
    </source>
</evidence>
<evidence type="ECO:0000256" key="2">
    <source>
        <dbReference type="ARBA" id="ARBA00022771"/>
    </source>
</evidence>
<keyword evidence="7" id="KW-1185">Reference proteome</keyword>
<dbReference type="Pfam" id="PF14737">
    <property type="entry name" value="DUF4470"/>
    <property type="match status" value="1"/>
</dbReference>
<dbReference type="RefSeq" id="XP_007769635.1">
    <property type="nucleotide sequence ID" value="XM_007771445.1"/>
</dbReference>
<feature type="domain" description="MYND-type" evidence="5">
    <location>
        <begin position="1198"/>
        <end position="1237"/>
    </location>
</feature>
<evidence type="ECO:0000313" key="6">
    <source>
        <dbReference type="EMBL" id="EIW80766.1"/>
    </source>
</evidence>
<dbReference type="PANTHER" id="PTHR10237:SF15">
    <property type="entry name" value="LD37257P"/>
    <property type="match status" value="1"/>
</dbReference>
<dbReference type="GeneID" id="19199911"/>
<reference evidence="7" key="1">
    <citation type="journal article" date="2012" name="Science">
        <title>The Paleozoic origin of enzymatic lignin decomposition reconstructed from 31 fungal genomes.</title>
        <authorList>
            <person name="Floudas D."/>
            <person name="Binder M."/>
            <person name="Riley R."/>
            <person name="Barry K."/>
            <person name="Blanchette R.A."/>
            <person name="Henrissat B."/>
            <person name="Martinez A.T."/>
            <person name="Otillar R."/>
            <person name="Spatafora J.W."/>
            <person name="Yadav J.S."/>
            <person name="Aerts A."/>
            <person name="Benoit I."/>
            <person name="Boyd A."/>
            <person name="Carlson A."/>
            <person name="Copeland A."/>
            <person name="Coutinho P.M."/>
            <person name="de Vries R.P."/>
            <person name="Ferreira P."/>
            <person name="Findley K."/>
            <person name="Foster B."/>
            <person name="Gaskell J."/>
            <person name="Glotzer D."/>
            <person name="Gorecki P."/>
            <person name="Heitman J."/>
            <person name="Hesse C."/>
            <person name="Hori C."/>
            <person name="Igarashi K."/>
            <person name="Jurgens J.A."/>
            <person name="Kallen N."/>
            <person name="Kersten P."/>
            <person name="Kohler A."/>
            <person name="Kuees U."/>
            <person name="Kumar T.K.A."/>
            <person name="Kuo A."/>
            <person name="LaButti K."/>
            <person name="Larrondo L.F."/>
            <person name="Lindquist E."/>
            <person name="Ling A."/>
            <person name="Lombard V."/>
            <person name="Lucas S."/>
            <person name="Lundell T."/>
            <person name="Martin R."/>
            <person name="McLaughlin D.J."/>
            <person name="Morgenstern I."/>
            <person name="Morin E."/>
            <person name="Murat C."/>
            <person name="Nagy L.G."/>
            <person name="Nolan M."/>
            <person name="Ohm R.A."/>
            <person name="Patyshakuliyeva A."/>
            <person name="Rokas A."/>
            <person name="Ruiz-Duenas F.J."/>
            <person name="Sabat G."/>
            <person name="Salamov A."/>
            <person name="Samejima M."/>
            <person name="Schmutz J."/>
            <person name="Slot J.C."/>
            <person name="St John F."/>
            <person name="Stenlid J."/>
            <person name="Sun H."/>
            <person name="Sun S."/>
            <person name="Syed K."/>
            <person name="Tsang A."/>
            <person name="Wiebenga A."/>
            <person name="Young D."/>
            <person name="Pisabarro A."/>
            <person name="Eastwood D.C."/>
            <person name="Martin F."/>
            <person name="Cullen D."/>
            <person name="Grigoriev I.V."/>
            <person name="Hibbett D.S."/>
        </authorList>
    </citation>
    <scope>NUCLEOTIDE SEQUENCE [LARGE SCALE GENOMIC DNA]</scope>
    <source>
        <strain evidence="7">RWD-64-598 SS2</strain>
    </source>
</reference>
<evidence type="ECO:0000256" key="3">
    <source>
        <dbReference type="ARBA" id="ARBA00022833"/>
    </source>
</evidence>
<organism evidence="6 7">
    <name type="scientific">Coniophora puteana (strain RWD-64-598)</name>
    <name type="common">Brown rot fungus</name>
    <dbReference type="NCBI Taxonomy" id="741705"/>
    <lineage>
        <taxon>Eukaryota</taxon>
        <taxon>Fungi</taxon>
        <taxon>Dikarya</taxon>
        <taxon>Basidiomycota</taxon>
        <taxon>Agaricomycotina</taxon>
        <taxon>Agaricomycetes</taxon>
        <taxon>Agaricomycetidae</taxon>
        <taxon>Boletales</taxon>
        <taxon>Coniophorineae</taxon>
        <taxon>Coniophoraceae</taxon>
        <taxon>Coniophora</taxon>
    </lineage>
</organism>
<dbReference type="AlphaFoldDB" id="A0A5M3MP18"/>
<dbReference type="PANTHER" id="PTHR10237">
    <property type="entry name" value="DEFORMED EPIDERMAL AUTOREGULATORY FACTOR 1 HOMOLOG SUPPRESSIN"/>
    <property type="match status" value="1"/>
</dbReference>